<dbReference type="EMBL" id="JFFI01000553">
    <property type="protein sequence ID" value="KXH67048.1"/>
    <property type="molecule type" value="Genomic_DNA"/>
</dbReference>
<dbReference type="GO" id="GO:0071949">
    <property type="term" value="F:FAD binding"/>
    <property type="evidence" value="ECO:0007669"/>
    <property type="project" value="InterPro"/>
</dbReference>
<dbReference type="Pfam" id="PF08031">
    <property type="entry name" value="BBE"/>
    <property type="match status" value="1"/>
</dbReference>
<dbReference type="Pfam" id="PF01565">
    <property type="entry name" value="FAD_binding_4"/>
    <property type="match status" value="1"/>
</dbReference>
<evidence type="ECO:0000256" key="1">
    <source>
        <dbReference type="ARBA" id="ARBA00005466"/>
    </source>
</evidence>
<evidence type="ECO:0000259" key="4">
    <source>
        <dbReference type="PROSITE" id="PS51387"/>
    </source>
</evidence>
<organism evidence="5 6">
    <name type="scientific">Colletotrichum salicis</name>
    <dbReference type="NCBI Taxonomy" id="1209931"/>
    <lineage>
        <taxon>Eukaryota</taxon>
        <taxon>Fungi</taxon>
        <taxon>Dikarya</taxon>
        <taxon>Ascomycota</taxon>
        <taxon>Pezizomycotina</taxon>
        <taxon>Sordariomycetes</taxon>
        <taxon>Hypocreomycetidae</taxon>
        <taxon>Glomerellales</taxon>
        <taxon>Glomerellaceae</taxon>
        <taxon>Colletotrichum</taxon>
        <taxon>Colletotrichum acutatum species complex</taxon>
    </lineage>
</organism>
<feature type="chain" id="PRO_5007805516" description="FAD-binding PCMH-type domain-containing protein" evidence="3">
    <location>
        <begin position="20"/>
        <end position="611"/>
    </location>
</feature>
<evidence type="ECO:0000313" key="5">
    <source>
        <dbReference type="EMBL" id="KXH67048.1"/>
    </source>
</evidence>
<comment type="similarity">
    <text evidence="1">Belongs to the oxygen-dependent FAD-linked oxidoreductase family.</text>
</comment>
<dbReference type="OrthoDB" id="9983560at2759"/>
<comment type="caution">
    <text evidence="5">The sequence shown here is derived from an EMBL/GenBank/DDBJ whole genome shotgun (WGS) entry which is preliminary data.</text>
</comment>
<dbReference type="InterPro" id="IPR016169">
    <property type="entry name" value="FAD-bd_PCMH_sub2"/>
</dbReference>
<name>A0A135V323_9PEZI</name>
<accession>A0A135V323</accession>
<evidence type="ECO:0000313" key="6">
    <source>
        <dbReference type="Proteomes" id="UP000070121"/>
    </source>
</evidence>
<dbReference type="Gene3D" id="3.40.462.20">
    <property type="match status" value="1"/>
</dbReference>
<dbReference type="InterPro" id="IPR016166">
    <property type="entry name" value="FAD-bd_PCMH"/>
</dbReference>
<gene>
    <name evidence="5" type="ORF">CSAL01_06493</name>
</gene>
<dbReference type="SUPFAM" id="SSF56176">
    <property type="entry name" value="FAD-binding/transporter-associated domain-like"/>
    <property type="match status" value="1"/>
</dbReference>
<dbReference type="GO" id="GO:0016491">
    <property type="term" value="F:oxidoreductase activity"/>
    <property type="evidence" value="ECO:0007669"/>
    <property type="project" value="UniProtKB-KW"/>
</dbReference>
<dbReference type="PANTHER" id="PTHR13878">
    <property type="entry name" value="GULONOLACTONE OXIDASE"/>
    <property type="match status" value="1"/>
</dbReference>
<proteinExistence type="inferred from homology"/>
<dbReference type="InterPro" id="IPR050432">
    <property type="entry name" value="FAD-linked_Oxidoreductases_BP"/>
</dbReference>
<dbReference type="PROSITE" id="PS51387">
    <property type="entry name" value="FAD_PCMH"/>
    <property type="match status" value="1"/>
</dbReference>
<dbReference type="InterPro" id="IPR012951">
    <property type="entry name" value="BBE"/>
</dbReference>
<sequence length="611" mass="66282">MLRPLALLTALLLADLVVRQTTQGVAANGNSSVTTETIAPAVEAVASDAASSGIEYFDFESSQLTADVVANLTMYNLTGTTAFNFGDDEDAVKKRVTRSCKAFPGDQAWPSNLTWLLLDLLLGGALVDGVPTAAPCYKDWPQYDAVKCDEITASWTTPQYQMSEPTGLDYPMFEGVSCVPPSIARTGANCAQRGNPSYVVKVTNVAQIQLAVNFARNLNIRLIVKNKGHDFNGKSSGAGALSIWTHALQSIQYLGAEYHHRISGYTGPAFKIGSGTQALKLYEAADELGLHVVGGIARYGVAADQVLSMEVVLPNGRFVSVDQKNYPDLFFALRGGGGSTWGIVTSLVIRAYPKTPVTTLTYSFATGNNVSTETFWSGVDAVFAQFPAYVDAGMYSYWSIMCAPATTGSFSIAPQWGNDMDTAELTAVSAPLFSNLSALHIPVTDTKYTEFDGVLNTVINTWLQTLRKSVETAGMMLGYHFKTAVNPSVSQTNAVNPAFRKTLMHAMLGAMWGQEATPEEIAAANKNLVEMLQPWREASPGAGAYLNEADINEPNWQQAFYGSNYDCLYQLKQKYDPWGLFYATTAVGSEDWHITDQLEHYPTQNGRLCPK</sequence>
<feature type="domain" description="FAD-binding PCMH-type" evidence="4">
    <location>
        <begin position="192"/>
        <end position="354"/>
    </location>
</feature>
<protein>
    <recommendedName>
        <fullName evidence="4">FAD-binding PCMH-type domain-containing protein</fullName>
    </recommendedName>
</protein>
<dbReference type="AlphaFoldDB" id="A0A135V323"/>
<evidence type="ECO:0000256" key="3">
    <source>
        <dbReference type="SAM" id="SignalP"/>
    </source>
</evidence>
<keyword evidence="3" id="KW-0732">Signal</keyword>
<feature type="signal peptide" evidence="3">
    <location>
        <begin position="1"/>
        <end position="19"/>
    </location>
</feature>
<reference evidence="5 6" key="1">
    <citation type="submission" date="2014-02" db="EMBL/GenBank/DDBJ databases">
        <title>The genome sequence of Colletotrichum salicis CBS 607.94.</title>
        <authorList>
            <person name="Baroncelli R."/>
            <person name="Thon M.R."/>
        </authorList>
    </citation>
    <scope>NUCLEOTIDE SEQUENCE [LARGE SCALE GENOMIC DNA]</scope>
    <source>
        <strain evidence="5 6">CBS 607.94</strain>
    </source>
</reference>
<dbReference type="InterPro" id="IPR006094">
    <property type="entry name" value="Oxid_FAD_bind_N"/>
</dbReference>
<evidence type="ECO:0000256" key="2">
    <source>
        <dbReference type="ARBA" id="ARBA00023002"/>
    </source>
</evidence>
<dbReference type="InterPro" id="IPR036318">
    <property type="entry name" value="FAD-bd_PCMH-like_sf"/>
</dbReference>
<dbReference type="Gene3D" id="3.30.465.10">
    <property type="match status" value="3"/>
</dbReference>
<keyword evidence="6" id="KW-1185">Reference proteome</keyword>
<dbReference type="STRING" id="1209931.A0A135V323"/>
<keyword evidence="2" id="KW-0560">Oxidoreductase</keyword>
<dbReference type="Proteomes" id="UP000070121">
    <property type="component" value="Unassembled WGS sequence"/>
</dbReference>
<dbReference type="PANTHER" id="PTHR13878:SF91">
    <property type="entry name" value="FAD BINDING DOMAIN PROTEIN (AFU_ORTHOLOGUE AFUA_6G12070)-RELATED"/>
    <property type="match status" value="1"/>
</dbReference>